<dbReference type="SUPFAM" id="SSF48065">
    <property type="entry name" value="DBL homology domain (DH-domain)"/>
    <property type="match status" value="1"/>
</dbReference>
<keyword evidence="4" id="KW-1185">Reference proteome</keyword>
<dbReference type="Gene3D" id="2.30.29.30">
    <property type="entry name" value="Pleckstrin-homology domain (PH domain)/Phosphotyrosine-binding domain (PTB)"/>
    <property type="match status" value="1"/>
</dbReference>
<organism evidence="3 4">
    <name type="scientific">Rhizopus stolonifer</name>
    <name type="common">Rhizopus nigricans</name>
    <dbReference type="NCBI Taxonomy" id="4846"/>
    <lineage>
        <taxon>Eukaryota</taxon>
        <taxon>Fungi</taxon>
        <taxon>Fungi incertae sedis</taxon>
        <taxon>Mucoromycota</taxon>
        <taxon>Mucoromycotina</taxon>
        <taxon>Mucoromycetes</taxon>
        <taxon>Mucorales</taxon>
        <taxon>Mucorineae</taxon>
        <taxon>Rhizopodaceae</taxon>
        <taxon>Rhizopus</taxon>
    </lineage>
</organism>
<dbReference type="PANTHER" id="PTHR46857:SF2">
    <property type="entry name" value="F-BOX ONLY PROTEIN 16"/>
    <property type="match status" value="1"/>
</dbReference>
<dbReference type="SMART" id="SM00325">
    <property type="entry name" value="RhoGEF"/>
    <property type="match status" value="1"/>
</dbReference>
<dbReference type="InterPro" id="IPR011993">
    <property type="entry name" value="PH-like_dom_sf"/>
</dbReference>
<feature type="non-terminal residue" evidence="3">
    <location>
        <position position="457"/>
    </location>
</feature>
<dbReference type="InterPro" id="IPR035899">
    <property type="entry name" value="DBL_dom_sf"/>
</dbReference>
<feature type="domain" description="DH" evidence="2">
    <location>
        <begin position="101"/>
        <end position="302"/>
    </location>
</feature>
<name>A0A367JAS6_RHIST</name>
<feature type="region of interest" description="Disordered" evidence="1">
    <location>
        <begin position="1"/>
        <end position="31"/>
    </location>
</feature>
<dbReference type="EMBL" id="PJQM01003805">
    <property type="protein sequence ID" value="RCH87037.1"/>
    <property type="molecule type" value="Genomic_DNA"/>
</dbReference>
<proteinExistence type="predicted"/>
<protein>
    <submittedName>
        <fullName evidence="3">Epithelial cell transforming sequence 2 oncoprotein-like</fullName>
    </submittedName>
</protein>
<reference evidence="3 4" key="1">
    <citation type="journal article" date="2018" name="G3 (Bethesda)">
        <title>Phylogenetic and Phylogenomic Definition of Rhizopus Species.</title>
        <authorList>
            <person name="Gryganskyi A.P."/>
            <person name="Golan J."/>
            <person name="Dolatabadi S."/>
            <person name="Mondo S."/>
            <person name="Robb S."/>
            <person name="Idnurm A."/>
            <person name="Muszewska A."/>
            <person name="Steczkiewicz K."/>
            <person name="Masonjones S."/>
            <person name="Liao H.L."/>
            <person name="Gajdeczka M.T."/>
            <person name="Anike F."/>
            <person name="Vuek A."/>
            <person name="Anishchenko I.M."/>
            <person name="Voigt K."/>
            <person name="de Hoog G.S."/>
            <person name="Smith M.E."/>
            <person name="Heitman J."/>
            <person name="Vilgalys R."/>
            <person name="Stajich J.E."/>
        </authorList>
    </citation>
    <scope>NUCLEOTIDE SEQUENCE [LARGE SCALE GENOMIC DNA]</scope>
    <source>
        <strain evidence="3 4">LSU 92-RS-03</strain>
    </source>
</reference>
<dbReference type="PROSITE" id="PS50010">
    <property type="entry name" value="DH_2"/>
    <property type="match status" value="1"/>
</dbReference>
<evidence type="ECO:0000256" key="1">
    <source>
        <dbReference type="SAM" id="MobiDB-lite"/>
    </source>
</evidence>
<dbReference type="Pfam" id="PF00621">
    <property type="entry name" value="RhoGEF"/>
    <property type="match status" value="1"/>
</dbReference>
<dbReference type="PANTHER" id="PTHR46857">
    <property type="entry name" value="EPITHELIAL CELL-TRANSFORMING SEQUENCE 2 ONCOGENE-LIKE"/>
    <property type="match status" value="1"/>
</dbReference>
<dbReference type="InterPro" id="IPR052805">
    <property type="entry name" value="GEF_Ubiquitin-Prot_Reg"/>
</dbReference>
<dbReference type="InterPro" id="IPR055251">
    <property type="entry name" value="SOS1_NGEF_PH"/>
</dbReference>
<dbReference type="InterPro" id="IPR000219">
    <property type="entry name" value="DH_dom"/>
</dbReference>
<dbReference type="AlphaFoldDB" id="A0A367JAS6"/>
<evidence type="ECO:0000313" key="4">
    <source>
        <dbReference type="Proteomes" id="UP000253551"/>
    </source>
</evidence>
<gene>
    <name evidence="3" type="primary">ECT2L</name>
    <name evidence="3" type="ORF">CU098_001480</name>
</gene>
<accession>A0A367JAS6</accession>
<evidence type="ECO:0000259" key="2">
    <source>
        <dbReference type="PROSITE" id="PS50010"/>
    </source>
</evidence>
<comment type="caution">
    <text evidence="3">The sequence shown here is derived from an EMBL/GenBank/DDBJ whole genome shotgun (WGS) entry which is preliminary data.</text>
</comment>
<dbReference type="Gene3D" id="1.20.900.10">
    <property type="entry name" value="Dbl homology (DH) domain"/>
    <property type="match status" value="1"/>
</dbReference>
<dbReference type="OrthoDB" id="10254377at2759"/>
<dbReference type="Pfam" id="PF22697">
    <property type="entry name" value="SOS1_NGEF_PH"/>
    <property type="match status" value="1"/>
</dbReference>
<dbReference type="GO" id="GO:0005085">
    <property type="term" value="F:guanyl-nucleotide exchange factor activity"/>
    <property type="evidence" value="ECO:0007669"/>
    <property type="project" value="InterPro"/>
</dbReference>
<sequence>MESNGKEGRSLSIHSQAKPPSLHASTLSTSRPCSISTYSSNTSSVSDPYSMSFLTDNQTYYNQIVEDISVIDNVCDLFEEEHEYVLSGKVQVLDSARHVVYKQQVISQIIQSETIYVNELYDFQDTYPFEIRSWLDSTDDKETEVKLKTTSIRKTLDSLFQILNDISAIHANFLRQLSERFQIWGPTQLISDIFSDFYKSLDLYETFFAQHPEFVVALDILYRLPAFSKFLETKVNAIKQRQSSLKIADMSYYLELPVNRTSYYCKVLHQLKNYSDTSNPDYAFLGQKAEKFRLLNAEWSERKKSCQAHLAVLESSRTIINCPVTATLNRRLIRQSDLIKVDLDDLSGTSDVRTYFLYSDLLIFCKKQKGSKKLTYKGSLSLSGAEVRHLQPALLLKMAHVKKPLFRIGKKSDDCSSSPEAFGFEVITTEASIDAVAPMYFSNGSLPPQMASGPVRR</sequence>
<dbReference type="SUPFAM" id="SSF50729">
    <property type="entry name" value="PH domain-like"/>
    <property type="match status" value="1"/>
</dbReference>
<dbReference type="STRING" id="4846.A0A367JAS6"/>
<dbReference type="Proteomes" id="UP000253551">
    <property type="component" value="Unassembled WGS sequence"/>
</dbReference>
<evidence type="ECO:0000313" key="3">
    <source>
        <dbReference type="EMBL" id="RCH87037.1"/>
    </source>
</evidence>